<feature type="compositionally biased region" description="Pro residues" evidence="1">
    <location>
        <begin position="47"/>
        <end position="67"/>
    </location>
</feature>
<dbReference type="EMBL" id="CP074134">
    <property type="protein sequence ID" value="QUX26377.1"/>
    <property type="molecule type" value="Genomic_DNA"/>
</dbReference>
<keyword evidence="4" id="KW-1185">Reference proteome</keyword>
<evidence type="ECO:0000313" key="4">
    <source>
        <dbReference type="Proteomes" id="UP000676079"/>
    </source>
</evidence>
<feature type="transmembrane region" description="Helical" evidence="2">
    <location>
        <begin position="171"/>
        <end position="191"/>
    </location>
</feature>
<proteinExistence type="predicted"/>
<keyword evidence="2" id="KW-0472">Membrane</keyword>
<keyword evidence="2" id="KW-1133">Transmembrane helix</keyword>
<dbReference type="PRINTS" id="PR01217">
    <property type="entry name" value="PRICHEXTENSN"/>
</dbReference>
<evidence type="ECO:0000313" key="3">
    <source>
        <dbReference type="EMBL" id="QUX26377.1"/>
    </source>
</evidence>
<reference evidence="4" key="1">
    <citation type="submission" date="2021-05" db="EMBL/GenBank/DDBJ databases">
        <title>Direct Submission.</title>
        <authorList>
            <person name="Li K."/>
            <person name="Gao J."/>
        </authorList>
    </citation>
    <scope>NUCLEOTIDE SEQUENCE [LARGE SCALE GENOMIC DNA]</scope>
    <source>
        <strain evidence="4">Mg02</strain>
        <plasmid evidence="4">unnamed2</plasmid>
    </source>
</reference>
<sequence length="195" mass="19957">MGALPDPASPIPGTHNHRRTPEAAPPLRAVPGPRPTAPDAEPTTPSQAPPAPPTPAPAPEPPAPEPAAPASDVPQGTPEQDGAQGEDARGLDLDRIAALRAWAAEHLRPPDLLNEATPGLKQLWEDALRGDHLPANPVVRVAEIARLVVALPVMAAAVLLAWSMVSAARTAALLLGAAALWIVLGSLAGAITDLL</sequence>
<feature type="region of interest" description="Disordered" evidence="1">
    <location>
        <begin position="1"/>
        <end position="87"/>
    </location>
</feature>
<keyword evidence="2" id="KW-0812">Transmembrane</keyword>
<evidence type="ECO:0000256" key="2">
    <source>
        <dbReference type="SAM" id="Phobius"/>
    </source>
</evidence>
<organism evidence="3 4">
    <name type="scientific">Nocardiopsis changdeensis</name>
    <dbReference type="NCBI Taxonomy" id="2831969"/>
    <lineage>
        <taxon>Bacteria</taxon>
        <taxon>Bacillati</taxon>
        <taxon>Actinomycetota</taxon>
        <taxon>Actinomycetes</taxon>
        <taxon>Streptosporangiales</taxon>
        <taxon>Nocardiopsidaceae</taxon>
        <taxon>Nocardiopsis</taxon>
    </lineage>
</organism>
<feature type="transmembrane region" description="Helical" evidence="2">
    <location>
        <begin position="144"/>
        <end position="165"/>
    </location>
</feature>
<geneLocation type="plasmid" evidence="3 4">
    <name>unnamed2</name>
</geneLocation>
<protein>
    <submittedName>
        <fullName evidence="3">Uncharacterized protein</fullName>
    </submittedName>
</protein>
<dbReference type="Proteomes" id="UP000676079">
    <property type="component" value="Plasmid unnamed2"/>
</dbReference>
<keyword evidence="3" id="KW-0614">Plasmid</keyword>
<accession>A0ABX8BZ12</accession>
<evidence type="ECO:0000256" key="1">
    <source>
        <dbReference type="SAM" id="MobiDB-lite"/>
    </source>
</evidence>
<dbReference type="RefSeq" id="WP_220566110.1">
    <property type="nucleotide sequence ID" value="NZ_CP074134.1"/>
</dbReference>
<gene>
    <name evidence="3" type="ORF">KGD84_32270</name>
</gene>
<name>A0ABX8BZ12_9ACTN</name>